<organism evidence="2 3">
    <name type="scientific">Leersia perrieri</name>
    <dbReference type="NCBI Taxonomy" id="77586"/>
    <lineage>
        <taxon>Eukaryota</taxon>
        <taxon>Viridiplantae</taxon>
        <taxon>Streptophyta</taxon>
        <taxon>Embryophyta</taxon>
        <taxon>Tracheophyta</taxon>
        <taxon>Spermatophyta</taxon>
        <taxon>Magnoliopsida</taxon>
        <taxon>Liliopsida</taxon>
        <taxon>Poales</taxon>
        <taxon>Poaceae</taxon>
        <taxon>BOP clade</taxon>
        <taxon>Oryzoideae</taxon>
        <taxon>Oryzeae</taxon>
        <taxon>Oryzinae</taxon>
        <taxon>Leersia</taxon>
    </lineage>
</organism>
<accession>A0A0D9XAL8</accession>
<feature type="compositionally biased region" description="Gly residues" evidence="1">
    <location>
        <begin position="1"/>
        <end position="11"/>
    </location>
</feature>
<feature type="compositionally biased region" description="Basic residues" evidence="1">
    <location>
        <begin position="50"/>
        <end position="62"/>
    </location>
</feature>
<dbReference type="Gramene" id="LPERR08G19670.2">
    <property type="protein sequence ID" value="LPERR08G19670.2"/>
    <property type="gene ID" value="LPERR08G19670"/>
</dbReference>
<dbReference type="EnsemblPlants" id="LPERR08G19670.2">
    <property type="protein sequence ID" value="LPERR08G19670.2"/>
    <property type="gene ID" value="LPERR08G19670"/>
</dbReference>
<proteinExistence type="predicted"/>
<reference evidence="3" key="2">
    <citation type="submission" date="2013-12" db="EMBL/GenBank/DDBJ databases">
        <authorList>
            <person name="Yu Y."/>
            <person name="Lee S."/>
            <person name="de Baynast K."/>
            <person name="Wissotski M."/>
            <person name="Liu L."/>
            <person name="Talag J."/>
            <person name="Goicoechea J."/>
            <person name="Angelova A."/>
            <person name="Jetty R."/>
            <person name="Kudrna D."/>
            <person name="Golser W."/>
            <person name="Rivera L."/>
            <person name="Zhang J."/>
            <person name="Wing R."/>
        </authorList>
    </citation>
    <scope>NUCLEOTIDE SEQUENCE</scope>
</reference>
<evidence type="ECO:0000313" key="2">
    <source>
        <dbReference type="EnsemblPlants" id="LPERR08G19670.2"/>
    </source>
</evidence>
<protein>
    <submittedName>
        <fullName evidence="2">Uncharacterized protein</fullName>
    </submittedName>
</protein>
<name>A0A0D9XAL8_9ORYZ</name>
<dbReference type="Proteomes" id="UP000032180">
    <property type="component" value="Chromosome 8"/>
</dbReference>
<feature type="region of interest" description="Disordered" evidence="1">
    <location>
        <begin position="1"/>
        <end position="89"/>
    </location>
</feature>
<evidence type="ECO:0000256" key="1">
    <source>
        <dbReference type="SAM" id="MobiDB-lite"/>
    </source>
</evidence>
<reference evidence="2" key="3">
    <citation type="submission" date="2015-04" db="UniProtKB">
        <authorList>
            <consortium name="EnsemblPlants"/>
        </authorList>
    </citation>
    <scope>IDENTIFICATION</scope>
</reference>
<dbReference type="AlphaFoldDB" id="A0A0D9XAL8"/>
<sequence>MPSGDVGGGGEARNNRGGVQAAGEPTGDRRRSSLLRPSRRNSVCSNGGRRAVRAGKWRRGLHFRVPTSPPRRAGEDARRGPGRMHASTLDTSGNIIDFSWYSFTTGAPAPVLSPAMIARARLLVDQLKDMVCK</sequence>
<reference evidence="2 3" key="1">
    <citation type="submission" date="2012-08" db="EMBL/GenBank/DDBJ databases">
        <title>Oryza genome evolution.</title>
        <authorList>
            <person name="Wing R.A."/>
        </authorList>
    </citation>
    <scope>NUCLEOTIDE SEQUENCE</scope>
</reference>
<keyword evidence="3" id="KW-1185">Reference proteome</keyword>
<evidence type="ECO:0000313" key="3">
    <source>
        <dbReference type="Proteomes" id="UP000032180"/>
    </source>
</evidence>